<evidence type="ECO:0000256" key="1">
    <source>
        <dbReference type="SAM" id="Phobius"/>
    </source>
</evidence>
<reference evidence="2 3" key="1">
    <citation type="submission" date="2023-07" db="EMBL/GenBank/DDBJ databases">
        <title>Genomic Encyclopedia of Type Strains, Phase IV (KMG-IV): sequencing the most valuable type-strain genomes for metagenomic binning, comparative biology and taxonomic classification.</title>
        <authorList>
            <person name="Goeker M."/>
        </authorList>
    </citation>
    <scope>NUCLEOTIDE SEQUENCE [LARGE SCALE GENOMIC DNA]</scope>
    <source>
        <strain evidence="2 3">DSM 23494</strain>
    </source>
</reference>
<keyword evidence="3" id="KW-1185">Reference proteome</keyword>
<gene>
    <name evidence="2" type="ORF">J2S17_001871</name>
</gene>
<evidence type="ECO:0008006" key="4">
    <source>
        <dbReference type="Google" id="ProtNLM"/>
    </source>
</evidence>
<evidence type="ECO:0000313" key="3">
    <source>
        <dbReference type="Proteomes" id="UP001238088"/>
    </source>
</evidence>
<comment type="caution">
    <text evidence="2">The sequence shown here is derived from an EMBL/GenBank/DDBJ whole genome shotgun (WGS) entry which is preliminary data.</text>
</comment>
<protein>
    <recommendedName>
        <fullName evidence="4">Membrane protein YszA</fullName>
    </recommendedName>
</protein>
<organism evidence="2 3">
    <name type="scientific">Cytobacillus purgationiresistens</name>
    <dbReference type="NCBI Taxonomy" id="863449"/>
    <lineage>
        <taxon>Bacteria</taxon>
        <taxon>Bacillati</taxon>
        <taxon>Bacillota</taxon>
        <taxon>Bacilli</taxon>
        <taxon>Bacillales</taxon>
        <taxon>Bacillaceae</taxon>
        <taxon>Cytobacillus</taxon>
    </lineage>
</organism>
<proteinExistence type="predicted"/>
<feature type="transmembrane region" description="Helical" evidence="1">
    <location>
        <begin position="45"/>
        <end position="62"/>
    </location>
</feature>
<keyword evidence="1" id="KW-0472">Membrane</keyword>
<keyword evidence="1" id="KW-0812">Transmembrane</keyword>
<dbReference type="EMBL" id="JAUSUB010000006">
    <property type="protein sequence ID" value="MDQ0269999.1"/>
    <property type="molecule type" value="Genomic_DNA"/>
</dbReference>
<name>A0ABU0AFG4_9BACI</name>
<keyword evidence="1" id="KW-1133">Transmembrane helix</keyword>
<dbReference type="RefSeq" id="WP_307474017.1">
    <property type="nucleotide sequence ID" value="NZ_JAUSUB010000006.1"/>
</dbReference>
<sequence>MKRKFNPHTLPSWLKTVRGLAGQFIIPFCVFQGIRTLLLPTAFDILFLGILILIAFAFRMELI</sequence>
<dbReference type="Proteomes" id="UP001238088">
    <property type="component" value="Unassembled WGS sequence"/>
</dbReference>
<accession>A0ABU0AFG4</accession>
<evidence type="ECO:0000313" key="2">
    <source>
        <dbReference type="EMBL" id="MDQ0269999.1"/>
    </source>
</evidence>